<evidence type="ECO:0000313" key="2">
    <source>
        <dbReference type="Proteomes" id="UP000570474"/>
    </source>
</evidence>
<name>A0A847S8F6_9BACT</name>
<dbReference type="AlphaFoldDB" id="A0A847S8F6"/>
<dbReference type="EMBL" id="JABAIA010000003">
    <property type="protein sequence ID" value="NLR67991.1"/>
    <property type="molecule type" value="Genomic_DNA"/>
</dbReference>
<accession>A0A847S8F6</accession>
<evidence type="ECO:0000313" key="1">
    <source>
        <dbReference type="EMBL" id="NLR67991.1"/>
    </source>
</evidence>
<organism evidence="1 2">
    <name type="scientific">Chitinophaga varians</name>
    <dbReference type="NCBI Taxonomy" id="2202339"/>
    <lineage>
        <taxon>Bacteria</taxon>
        <taxon>Pseudomonadati</taxon>
        <taxon>Bacteroidota</taxon>
        <taxon>Chitinophagia</taxon>
        <taxon>Chitinophagales</taxon>
        <taxon>Chitinophagaceae</taxon>
        <taxon>Chitinophaga</taxon>
    </lineage>
</organism>
<gene>
    <name evidence="1" type="ORF">HGH92_27040</name>
</gene>
<dbReference type="RefSeq" id="WP_168873932.1">
    <property type="nucleotide sequence ID" value="NZ_JABAIA010000003.1"/>
</dbReference>
<comment type="caution">
    <text evidence="1">The sequence shown here is derived from an EMBL/GenBank/DDBJ whole genome shotgun (WGS) entry which is preliminary data.</text>
</comment>
<dbReference type="Proteomes" id="UP000570474">
    <property type="component" value="Unassembled WGS sequence"/>
</dbReference>
<dbReference type="Pfam" id="PF21813">
    <property type="entry name" value="DUF6882"/>
    <property type="match status" value="1"/>
</dbReference>
<keyword evidence="2" id="KW-1185">Reference proteome</keyword>
<dbReference type="InterPro" id="IPR049249">
    <property type="entry name" value="DUF6882"/>
</dbReference>
<proteinExistence type="predicted"/>
<protein>
    <submittedName>
        <fullName evidence="1">Uncharacterized protein</fullName>
    </submittedName>
</protein>
<reference evidence="1 2" key="1">
    <citation type="submission" date="2020-04" db="EMBL/GenBank/DDBJ databases">
        <authorList>
            <person name="Yin C."/>
        </authorList>
    </citation>
    <scope>NUCLEOTIDE SEQUENCE [LARGE SCALE GENOMIC DNA]</scope>
    <source>
        <strain evidence="1 2">Ae27</strain>
    </source>
</reference>
<sequence>MSDSTALSAKDLIAQYGGIALDKQNDLSAVIGDNNWTVDLSEGVISFGDQLTFPIQIMGTFSHSSETFLWGWANTQSDLPENLLQQAAQLKAYGEEHQLPLFTTGQFECAINDVHYIGLIASGMFGSSAYYVADYGSGALLVTIKSEVVDKVRTDSPQRVLTVFPQLISLFEMDHQQALASYLKAKAFDVIMKEKELSATYNGSTIVATFDELHRLASLNGQLS</sequence>